<dbReference type="eggNOG" id="COG0657">
    <property type="taxonomic scope" value="Bacteria"/>
</dbReference>
<keyword evidence="1" id="KW-1133">Transmembrane helix</keyword>
<organism evidence="2 3">
    <name type="scientific">Scardovia inopinata F0304</name>
    <dbReference type="NCBI Taxonomy" id="641146"/>
    <lineage>
        <taxon>Bacteria</taxon>
        <taxon>Bacillati</taxon>
        <taxon>Actinomycetota</taxon>
        <taxon>Actinomycetes</taxon>
        <taxon>Bifidobacteriales</taxon>
        <taxon>Bifidobacteriaceae</taxon>
        <taxon>Scardovia</taxon>
    </lineage>
</organism>
<feature type="transmembrane region" description="Helical" evidence="1">
    <location>
        <begin position="518"/>
        <end position="539"/>
    </location>
</feature>
<evidence type="ECO:0000313" key="2">
    <source>
        <dbReference type="EMBL" id="EFG26237.2"/>
    </source>
</evidence>
<evidence type="ECO:0000313" key="3">
    <source>
        <dbReference type="Proteomes" id="UP000005777"/>
    </source>
</evidence>
<keyword evidence="1" id="KW-0812">Transmembrane</keyword>
<feature type="transmembrane region" description="Helical" evidence="1">
    <location>
        <begin position="560"/>
        <end position="586"/>
    </location>
</feature>
<accession>W5IGY5</accession>
<dbReference type="RefSeq" id="WP_050752397.1">
    <property type="nucleotide sequence ID" value="NZ_GG770226.1"/>
</dbReference>
<dbReference type="EMBL" id="ADCX01000012">
    <property type="protein sequence ID" value="EFG26237.2"/>
    <property type="molecule type" value="Genomic_DNA"/>
</dbReference>
<protein>
    <submittedName>
        <fullName evidence="2">Uncharacterized protein</fullName>
    </submittedName>
</protein>
<dbReference type="HOGENOM" id="CLU_503295_0_0_11"/>
<dbReference type="Proteomes" id="UP000005777">
    <property type="component" value="Unassembled WGS sequence"/>
</dbReference>
<reference evidence="2 3" key="1">
    <citation type="submission" date="2012-01" db="EMBL/GenBank/DDBJ databases">
        <title>The Genome Sequence of Scardovia inopinata F0304.</title>
        <authorList>
            <consortium name="The Broad Institute Genome Sequencing Platform"/>
            <person name="Ward D."/>
            <person name="Earl A."/>
            <person name="Feldgarden M."/>
            <person name="Gevers D."/>
            <person name="Young S."/>
            <person name="Zeng Q."/>
            <person name="Koehrsen M."/>
            <person name="Alvarado L."/>
            <person name="Berlin A.M."/>
            <person name="Borenstein D."/>
            <person name="Chapman S.B."/>
            <person name="Chen Z."/>
            <person name="Engels R."/>
            <person name="Freedman E."/>
            <person name="Gellesch M."/>
            <person name="Goldberg J."/>
            <person name="Griggs A."/>
            <person name="Gujja S."/>
            <person name="Heilman E.R."/>
            <person name="Heiman D.I."/>
            <person name="Hepburn T.A."/>
            <person name="Howarth C."/>
            <person name="Jen D."/>
            <person name="Larson L."/>
            <person name="Mehta T."/>
            <person name="Park D."/>
            <person name="Pearson M."/>
            <person name="Richards J."/>
            <person name="Roberts A."/>
            <person name="Saif S."/>
            <person name="Shea T.D."/>
            <person name="Shenoy N."/>
            <person name="Sisk P."/>
            <person name="Stolte C."/>
            <person name="Sykes S.N."/>
            <person name="Walk T."/>
            <person name="White J."/>
            <person name="Yandava C."/>
            <person name="Izard J."/>
            <person name="Baranova O.V."/>
            <person name="Blanton J.M."/>
            <person name="Tanner A.C."/>
            <person name="Dewhirst F."/>
            <person name="Haas B."/>
            <person name="Nusbaum C."/>
            <person name="Birren B."/>
        </authorList>
    </citation>
    <scope>NUCLEOTIDE SEQUENCE [LARGE SCALE GENOMIC DNA]</scope>
    <source>
        <strain evidence="2 3">F0304</strain>
    </source>
</reference>
<proteinExistence type="predicted"/>
<dbReference type="InterPro" id="IPR029058">
    <property type="entry name" value="AB_hydrolase_fold"/>
</dbReference>
<keyword evidence="1" id="KW-0472">Membrane</keyword>
<keyword evidence="3" id="KW-1185">Reference proteome</keyword>
<gene>
    <name evidence="2" type="ORF">HMPREF9020_01319</name>
</gene>
<feature type="transmembrane region" description="Helical" evidence="1">
    <location>
        <begin position="474"/>
        <end position="498"/>
    </location>
</feature>
<dbReference type="Gene3D" id="3.40.50.1820">
    <property type="entry name" value="alpha/beta hydrolase"/>
    <property type="match status" value="1"/>
</dbReference>
<name>W5IGY5_SCAIO</name>
<dbReference type="SUPFAM" id="SSF53474">
    <property type="entry name" value="alpha/beta-Hydrolases"/>
    <property type="match status" value="1"/>
</dbReference>
<dbReference type="AlphaFoldDB" id="W5IGY5"/>
<feature type="transmembrane region" description="Helical" evidence="1">
    <location>
        <begin position="37"/>
        <end position="59"/>
    </location>
</feature>
<sequence>MHSKQKTKAQDQRRFPAWLTRSLTNRADGSWTRTKHIFVMLPMFILLMGIFASVSYFTAIPWEYAPTNQTIYTTTNSTEVAFRQEKEKTGGMSLPHRGSYKILSFTHYETVTSTQGGRQKLRMTVRVPADSSGQAMADPQKSVYSKGFPAMTFLHGAGTGYYTDFADVAEDLTSAGFVTATVDKPIWNTADFNRDYPASAKAYEQVLTYLASLSYVDQSRIGTYATSEGAWIEQIVERESKLVSFQILLSPMVYSPRQALGFFVTEDLSIIRANPGYASMVQRVLSFDSSIVHLPNMDFQFENNAKGQMYKVPTFVAYGSKDVMTAQVSGVSRIMELAHKNGNWNVTVRGYPIGNHVLRLGNEAMPGTLLADHYEDDVTNWAVGTSLGLKQTTSRIAGAQIYQSISIPDYVHGHKGRTILTLIVAGIMLLLLITFIILCISSLVIKIGHLIQGRKEPVFGLTRRLRRVIMANSILSFFCLILFLAGIAQCTISIVNLVWGAAPEYSNLTYWSWPVSQIMAIMVIISMSSVFSGLIEIADRKTGQLMKRSPVNTVVADRKFGIVFFWVAAATMFFIMLFLALLGLFLY</sequence>
<evidence type="ECO:0000256" key="1">
    <source>
        <dbReference type="SAM" id="Phobius"/>
    </source>
</evidence>
<comment type="caution">
    <text evidence="2">The sequence shown here is derived from an EMBL/GenBank/DDBJ whole genome shotgun (WGS) entry which is preliminary data.</text>
</comment>
<feature type="transmembrane region" description="Helical" evidence="1">
    <location>
        <begin position="419"/>
        <end position="445"/>
    </location>
</feature>